<comment type="caution">
    <text evidence="3">The sequence shown here is derived from an EMBL/GenBank/DDBJ whole genome shotgun (WGS) entry which is preliminary data.</text>
</comment>
<evidence type="ECO:0000313" key="3">
    <source>
        <dbReference type="EMBL" id="KAK7612453.1"/>
    </source>
</evidence>
<dbReference type="Pfam" id="PF26013">
    <property type="entry name" value="DUF8004"/>
    <property type="match status" value="1"/>
</dbReference>
<dbReference type="PROSITE" id="PS51257">
    <property type="entry name" value="PROKAR_LIPOPROTEIN"/>
    <property type="match status" value="1"/>
</dbReference>
<protein>
    <recommendedName>
        <fullName evidence="2">DUF8004 domain-containing protein</fullName>
    </recommendedName>
</protein>
<evidence type="ECO:0000259" key="2">
    <source>
        <dbReference type="Pfam" id="PF26013"/>
    </source>
</evidence>
<feature type="domain" description="DUF8004" evidence="2">
    <location>
        <begin position="184"/>
        <end position="275"/>
    </location>
</feature>
<sequence>MPAVIQRRKASSDTICSSLTLASSCAKTAGVKRWDGSGKRSEPWDGLRRDSELWFSHGDCFVHLYAKGQSRRGPSFCVPMSELQRAKCGNLFTLCFAQKVPKEDVPLGQLAALESPPDSMYELYMPAPEDTTKEEAFEWHMANRNFFAFIFRKPLVGSHLGTALINLQERLHLFRTPGSSSNHEALMTYAKDMGYMTFTDRPDNALAMIFYAEHYQLKILWIDAYAHCVGMNDTLYLSSEHRIIPRVTKALITRAYLEMDLHLNRVAKALSNFLEEELSPQYLGVPSGPRAHLERFRTFLHDFYVQKYGYWPPPKTTNYPRALYRAMYQDFRGLHDLLVDMHSSASIQYQRPADGGICVLQNVQAFDRRHKYSALPHPLPLLPTTPPPNSLQTSKSLGTFKISNKQSKLDKQRVNQASLLSATNGVTGATADSPLVKAYKRFERDYSDKQKEKVSLSDARKVRWILIYATLQMLMSVTRAPPEVTDTDAMYPLCCLTAGTPPWNTGKSTAPESSRENDSGYASAELEILSPEASVSAYSIKPDCEGYDYITHTSPSNT</sequence>
<gene>
    <name evidence="3" type="ORF">JOL62DRAFT_499404</name>
</gene>
<feature type="region of interest" description="Disordered" evidence="1">
    <location>
        <begin position="504"/>
        <end position="523"/>
    </location>
</feature>
<dbReference type="PANTHER" id="PTHR39601:SF1">
    <property type="entry name" value="CHORIOGENIN HMINOR"/>
    <property type="match status" value="1"/>
</dbReference>
<accession>A0ABR1NB74</accession>
<dbReference type="EMBL" id="JBBPBF010000010">
    <property type="protein sequence ID" value="KAK7612453.1"/>
    <property type="molecule type" value="Genomic_DNA"/>
</dbReference>
<name>A0ABR1NB74_9PEZI</name>
<dbReference type="InterPro" id="IPR058317">
    <property type="entry name" value="DUF8004"/>
</dbReference>
<evidence type="ECO:0000313" key="4">
    <source>
        <dbReference type="Proteomes" id="UP001367316"/>
    </source>
</evidence>
<dbReference type="PANTHER" id="PTHR39601">
    <property type="entry name" value="CHORIOGENIN HMINOR"/>
    <property type="match status" value="1"/>
</dbReference>
<proteinExistence type="predicted"/>
<reference evidence="3 4" key="1">
    <citation type="submission" date="2024-04" db="EMBL/GenBank/DDBJ databases">
        <title>Phyllosticta paracitricarpa is synonymous to the EU quarantine fungus P. citricarpa based on phylogenomic analyses.</title>
        <authorList>
            <consortium name="Lawrence Berkeley National Laboratory"/>
            <person name="Van ingen-buijs V.A."/>
            <person name="Van westerhoven A.C."/>
            <person name="Haridas S."/>
            <person name="Skiadas P."/>
            <person name="Martin F."/>
            <person name="Groenewald J.Z."/>
            <person name="Crous P.W."/>
            <person name="Seidl M.F."/>
        </authorList>
    </citation>
    <scope>NUCLEOTIDE SEQUENCE [LARGE SCALE GENOMIC DNA]</scope>
    <source>
        <strain evidence="3 4">CBS 141358</strain>
    </source>
</reference>
<feature type="non-terminal residue" evidence="3">
    <location>
        <position position="558"/>
    </location>
</feature>
<dbReference type="Proteomes" id="UP001367316">
    <property type="component" value="Unassembled WGS sequence"/>
</dbReference>
<keyword evidence="4" id="KW-1185">Reference proteome</keyword>
<evidence type="ECO:0000256" key="1">
    <source>
        <dbReference type="SAM" id="MobiDB-lite"/>
    </source>
</evidence>
<organism evidence="3 4">
    <name type="scientific">Phyllosticta paracitricarpa</name>
    <dbReference type="NCBI Taxonomy" id="2016321"/>
    <lineage>
        <taxon>Eukaryota</taxon>
        <taxon>Fungi</taxon>
        <taxon>Dikarya</taxon>
        <taxon>Ascomycota</taxon>
        <taxon>Pezizomycotina</taxon>
        <taxon>Dothideomycetes</taxon>
        <taxon>Dothideomycetes incertae sedis</taxon>
        <taxon>Botryosphaeriales</taxon>
        <taxon>Phyllostictaceae</taxon>
        <taxon>Phyllosticta</taxon>
    </lineage>
</organism>